<keyword evidence="10" id="KW-1185">Reference proteome</keyword>
<dbReference type="GO" id="GO:0032549">
    <property type="term" value="F:ribonucleoside binding"/>
    <property type="evidence" value="ECO:0007669"/>
    <property type="project" value="InterPro"/>
</dbReference>
<dbReference type="Proteomes" id="UP000594342">
    <property type="component" value="Unassembled WGS sequence"/>
</dbReference>
<keyword evidence="4" id="KW-0808">Transferase</keyword>
<evidence type="ECO:0000256" key="2">
    <source>
        <dbReference type="ARBA" id="ARBA00012418"/>
    </source>
</evidence>
<evidence type="ECO:0000256" key="7">
    <source>
        <dbReference type="ARBA" id="ARBA00048552"/>
    </source>
</evidence>
<name>A0A5K0UA61_9VIRU</name>
<dbReference type="Gene3D" id="2.40.270.10">
    <property type="entry name" value="DNA-directed RNA polymerase, subunit 2, domain 6"/>
    <property type="match status" value="1"/>
</dbReference>
<evidence type="ECO:0000256" key="6">
    <source>
        <dbReference type="ARBA" id="ARBA00023163"/>
    </source>
</evidence>
<evidence type="ECO:0000256" key="4">
    <source>
        <dbReference type="ARBA" id="ARBA00022679"/>
    </source>
</evidence>
<dbReference type="InterPro" id="IPR015712">
    <property type="entry name" value="DNA-dir_RNA_pol_su2"/>
</dbReference>
<reference evidence="9 10" key="1">
    <citation type="submission" date="2018-10" db="EMBL/GenBank/DDBJ databases">
        <authorList>
            <consortium name="IHU Genomes"/>
        </authorList>
    </citation>
    <scope>NUCLEOTIDE SEQUENCE [LARGE SCALE GENOMIC DNA]</scope>
    <source>
        <strain evidence="9 10">A1</strain>
    </source>
</reference>
<evidence type="ECO:0000259" key="8">
    <source>
        <dbReference type="Pfam" id="PF00562"/>
    </source>
</evidence>
<dbReference type="InterPro" id="IPR014724">
    <property type="entry name" value="RNA_pol_RPB2_OB-fold"/>
</dbReference>
<dbReference type="GO" id="GO:0003677">
    <property type="term" value="F:DNA binding"/>
    <property type="evidence" value="ECO:0007669"/>
    <property type="project" value="InterPro"/>
</dbReference>
<comment type="similarity">
    <text evidence="1">Belongs to the RNA polymerase beta chain family.</text>
</comment>
<dbReference type="EMBL" id="UPSH01000001">
    <property type="protein sequence ID" value="VBB18382.1"/>
    <property type="molecule type" value="Genomic_DNA"/>
</dbReference>
<feature type="domain" description="DNA-directed RNA polymerase subunit 2 hybrid-binding" evidence="8">
    <location>
        <begin position="22"/>
        <end position="170"/>
    </location>
</feature>
<dbReference type="GO" id="GO:0006351">
    <property type="term" value="P:DNA-templated transcription"/>
    <property type="evidence" value="ECO:0007669"/>
    <property type="project" value="InterPro"/>
</dbReference>
<feature type="non-terminal residue" evidence="9">
    <location>
        <position position="1"/>
    </location>
</feature>
<organism evidence="9 10">
    <name type="scientific">Yasminevirus sp. GU-2018</name>
    <dbReference type="NCBI Taxonomy" id="2420051"/>
    <lineage>
        <taxon>Viruses</taxon>
        <taxon>Varidnaviria</taxon>
        <taxon>Bamfordvirae</taxon>
        <taxon>Nucleocytoviricota</taxon>
        <taxon>Megaviricetes</taxon>
        <taxon>Imitervirales</taxon>
        <taxon>Mimiviridae</taxon>
        <taxon>Klosneuvirinae</taxon>
        <taxon>Yasminevirus</taxon>
        <taxon>Yasminevirus saudimassiliense</taxon>
    </lineage>
</organism>
<dbReference type="PANTHER" id="PTHR20856">
    <property type="entry name" value="DNA-DIRECTED RNA POLYMERASE I SUBUNIT 2"/>
    <property type="match status" value="1"/>
</dbReference>
<keyword evidence="3 9" id="KW-0240">DNA-directed RNA polymerase</keyword>
<dbReference type="Pfam" id="PF00562">
    <property type="entry name" value="RNA_pol_Rpb2_6"/>
    <property type="match status" value="1"/>
</dbReference>
<dbReference type="SUPFAM" id="SSF64484">
    <property type="entry name" value="beta and beta-prime subunits of DNA dependent RNA-polymerase"/>
    <property type="match status" value="1"/>
</dbReference>
<evidence type="ECO:0000256" key="3">
    <source>
        <dbReference type="ARBA" id="ARBA00022478"/>
    </source>
</evidence>
<dbReference type="InterPro" id="IPR037033">
    <property type="entry name" value="DNA-dir_RNAP_su2_hyb_sf"/>
</dbReference>
<dbReference type="GO" id="GO:0000428">
    <property type="term" value="C:DNA-directed RNA polymerase complex"/>
    <property type="evidence" value="ECO:0007669"/>
    <property type="project" value="UniProtKB-KW"/>
</dbReference>
<keyword evidence="5" id="KW-0548">Nucleotidyltransferase</keyword>
<protein>
    <recommendedName>
        <fullName evidence="2">DNA-directed RNA polymerase</fullName>
        <ecNumber evidence="2">2.7.7.6</ecNumber>
    </recommendedName>
</protein>
<dbReference type="Gene3D" id="2.40.50.150">
    <property type="match status" value="1"/>
</dbReference>
<sequence>LRTWGVNDPDRKWSGEIGIKDNQEDSLVFNMTALQRGLFRSMSLKKYTASITKNQETSGNDKFMKPPPDKTIGIKNGQYDKLNEQGYIPEETPITNGDIIFGKVTPINDTTNSGKIFKDSSEQYKSHADGVVDRMYTDIKNQDGYETRKALIRSERFPHIGDKFCSRHGQTNFSS</sequence>
<accession>A0A5K0UA61</accession>
<evidence type="ECO:0000256" key="1">
    <source>
        <dbReference type="ARBA" id="ARBA00006835"/>
    </source>
</evidence>
<evidence type="ECO:0000313" key="10">
    <source>
        <dbReference type="Proteomes" id="UP000594342"/>
    </source>
</evidence>
<comment type="caution">
    <text evidence="9">The sequence shown here is derived from an EMBL/GenBank/DDBJ whole genome shotgun (WGS) entry which is preliminary data.</text>
</comment>
<comment type="catalytic activity">
    <reaction evidence="7">
        <text>RNA(n) + a ribonucleoside 5'-triphosphate = RNA(n+1) + diphosphate</text>
        <dbReference type="Rhea" id="RHEA:21248"/>
        <dbReference type="Rhea" id="RHEA-COMP:14527"/>
        <dbReference type="Rhea" id="RHEA-COMP:17342"/>
        <dbReference type="ChEBI" id="CHEBI:33019"/>
        <dbReference type="ChEBI" id="CHEBI:61557"/>
        <dbReference type="ChEBI" id="CHEBI:140395"/>
        <dbReference type="EC" id="2.7.7.6"/>
    </reaction>
</comment>
<evidence type="ECO:0000256" key="5">
    <source>
        <dbReference type="ARBA" id="ARBA00022695"/>
    </source>
</evidence>
<gene>
    <name evidence="9" type="ORF">YASMINEVIRUS_845</name>
</gene>
<proteinExistence type="inferred from homology"/>
<dbReference type="InterPro" id="IPR007120">
    <property type="entry name" value="DNA-dir_RNAP_su2_dom"/>
</dbReference>
<evidence type="ECO:0000313" key="9">
    <source>
        <dbReference type="EMBL" id="VBB18382.1"/>
    </source>
</evidence>
<dbReference type="GO" id="GO:0003899">
    <property type="term" value="F:DNA-directed RNA polymerase activity"/>
    <property type="evidence" value="ECO:0007669"/>
    <property type="project" value="UniProtKB-EC"/>
</dbReference>
<dbReference type="EC" id="2.7.7.6" evidence="2"/>
<keyword evidence="6" id="KW-0804">Transcription</keyword>